<protein>
    <submittedName>
        <fullName evidence="1">Uncharacterized protein</fullName>
    </submittedName>
</protein>
<accession>A0A5S9BZA4</accession>
<dbReference type="RefSeq" id="YP_009873737.1">
    <property type="nucleotide sequence ID" value="NC_049340.1"/>
</dbReference>
<reference evidence="1 2" key="1">
    <citation type="journal article" date="2019" name="Arch. Virol.">
        <title>A novel jumbo Tenacibaculum maritimum lytic phage with head-fiber-like appendages.</title>
        <authorList>
            <person name="Kawato Y."/>
            <person name="Istiqomah I."/>
            <person name="Gaafar A.Y."/>
            <person name="Hanaoka M."/>
            <person name="Ishimaru K."/>
            <person name="Yasuike M."/>
            <person name="Nishiki I."/>
            <person name="Nakamura Y."/>
            <person name="Fujiwara A."/>
            <person name="Nakai T."/>
        </authorList>
    </citation>
    <scope>NUCLEOTIDE SEQUENCE [LARGE SCALE GENOMIC DNA]</scope>
    <source>
        <strain evidence="1 2">PTm1</strain>
    </source>
</reference>
<dbReference type="GeneID" id="55802858"/>
<dbReference type="Proteomes" id="UP000422648">
    <property type="component" value="Segment"/>
</dbReference>
<dbReference type="EMBL" id="AP019524">
    <property type="protein sequence ID" value="BBI90445.1"/>
    <property type="molecule type" value="Genomic_DNA"/>
</dbReference>
<evidence type="ECO:0000313" key="2">
    <source>
        <dbReference type="Proteomes" id="UP000422648"/>
    </source>
</evidence>
<keyword evidence="2" id="KW-1185">Reference proteome</keyword>
<dbReference type="KEGG" id="vg:55802858"/>
<proteinExistence type="predicted"/>
<organism evidence="1 2">
    <name type="scientific">Tenacibaculum phage PTm1</name>
    <dbReference type="NCBI Taxonomy" id="2547425"/>
    <lineage>
        <taxon>Viruses</taxon>
        <taxon>Duplodnaviria</taxon>
        <taxon>Heunggongvirae</taxon>
        <taxon>Uroviricota</taxon>
        <taxon>Caudoviricetes</taxon>
        <taxon>Shirahamavirus</taxon>
        <taxon>Shirahamavirus PTm1</taxon>
    </lineage>
</organism>
<sequence>MDTKISNNTEVLELLKQREDLENRIKELDSTALINYELHKLGMDNEEPNEQGSVKFTILTNGILADLSSFDAGGETYFENVHKLLKYLAEDVLDRTQDVIKHHNVVGEKYILTFKLEKY</sequence>
<evidence type="ECO:0000313" key="1">
    <source>
        <dbReference type="EMBL" id="BBI90445.1"/>
    </source>
</evidence>
<name>A0A5S9BZA4_9CAUD</name>